<gene>
    <name evidence="1" type="ORF">ENG14_03025</name>
</gene>
<dbReference type="AlphaFoldDB" id="A0A7C1AVY1"/>
<name>A0A7C1AVY1_9BACT</name>
<dbReference type="SUPFAM" id="SSF51556">
    <property type="entry name" value="Metallo-dependent hydrolases"/>
    <property type="match status" value="1"/>
</dbReference>
<dbReference type="Pfam" id="PF01026">
    <property type="entry name" value="TatD_DNase"/>
    <property type="match status" value="1"/>
</dbReference>
<proteinExistence type="predicted"/>
<protein>
    <submittedName>
        <fullName evidence="1">Uncharacterized protein</fullName>
    </submittedName>
</protein>
<dbReference type="InterPro" id="IPR001130">
    <property type="entry name" value="TatD-like"/>
</dbReference>
<accession>A0A7C1AVY1</accession>
<organism evidence="1">
    <name type="scientific">Thermodesulforhabdus norvegica</name>
    <dbReference type="NCBI Taxonomy" id="39841"/>
    <lineage>
        <taxon>Bacteria</taxon>
        <taxon>Pseudomonadati</taxon>
        <taxon>Thermodesulfobacteriota</taxon>
        <taxon>Syntrophobacteria</taxon>
        <taxon>Syntrophobacterales</taxon>
        <taxon>Thermodesulforhabdaceae</taxon>
        <taxon>Thermodesulforhabdus</taxon>
    </lineage>
</organism>
<comment type="caution">
    <text evidence="1">The sequence shown here is derived from an EMBL/GenBank/DDBJ whole genome shotgun (WGS) entry which is preliminary data.</text>
</comment>
<dbReference type="InterPro" id="IPR032466">
    <property type="entry name" value="Metal_Hydrolase"/>
</dbReference>
<dbReference type="EMBL" id="DQZW01000141">
    <property type="protein sequence ID" value="HDL89857.1"/>
    <property type="molecule type" value="Genomic_DNA"/>
</dbReference>
<sequence length="155" mass="18293">MKPLKAMDSHCHADILLERAPNFPRLYKDRKIGGITWSYNERISSYKEYPSYWNRQRQLVQTLRQQGIPFFYLVGIHPRCIPKDLAQCREMPKLLKDALKEHMENPLCLGIGEIGLDESNAEEEKIFRWQLEIAEKITIPKSVLVYILHATRRKK</sequence>
<evidence type="ECO:0000313" key="1">
    <source>
        <dbReference type="EMBL" id="HDL89857.1"/>
    </source>
</evidence>
<dbReference type="GO" id="GO:0016788">
    <property type="term" value="F:hydrolase activity, acting on ester bonds"/>
    <property type="evidence" value="ECO:0007669"/>
    <property type="project" value="InterPro"/>
</dbReference>
<dbReference type="Gene3D" id="3.20.20.140">
    <property type="entry name" value="Metal-dependent hydrolases"/>
    <property type="match status" value="1"/>
</dbReference>
<reference evidence="1" key="1">
    <citation type="journal article" date="2020" name="mSystems">
        <title>Genome- and Community-Level Interaction Insights into Carbon Utilization and Element Cycling Functions of Hydrothermarchaeota in Hydrothermal Sediment.</title>
        <authorList>
            <person name="Zhou Z."/>
            <person name="Liu Y."/>
            <person name="Xu W."/>
            <person name="Pan J."/>
            <person name="Luo Z.H."/>
            <person name="Li M."/>
        </authorList>
    </citation>
    <scope>NUCLEOTIDE SEQUENCE [LARGE SCALE GENOMIC DNA]</scope>
    <source>
        <strain evidence="1">HyVt-19</strain>
    </source>
</reference>
<dbReference type="Proteomes" id="UP000886355">
    <property type="component" value="Unassembled WGS sequence"/>
</dbReference>